<dbReference type="OrthoDB" id="784725at2759"/>
<organism evidence="4 5">
    <name type="scientific">Nyssa sinensis</name>
    <dbReference type="NCBI Taxonomy" id="561372"/>
    <lineage>
        <taxon>Eukaryota</taxon>
        <taxon>Viridiplantae</taxon>
        <taxon>Streptophyta</taxon>
        <taxon>Embryophyta</taxon>
        <taxon>Tracheophyta</taxon>
        <taxon>Spermatophyta</taxon>
        <taxon>Magnoliopsida</taxon>
        <taxon>eudicotyledons</taxon>
        <taxon>Gunneridae</taxon>
        <taxon>Pentapetalae</taxon>
        <taxon>asterids</taxon>
        <taxon>Cornales</taxon>
        <taxon>Nyssaceae</taxon>
        <taxon>Nyssa</taxon>
    </lineage>
</organism>
<keyword evidence="2" id="KW-0472">Membrane</keyword>
<feature type="compositionally biased region" description="Low complexity" evidence="1">
    <location>
        <begin position="71"/>
        <end position="88"/>
    </location>
</feature>
<feature type="signal peptide" evidence="3">
    <location>
        <begin position="1"/>
        <end position="23"/>
    </location>
</feature>
<gene>
    <name evidence="4" type="ORF">F0562_002087</name>
</gene>
<evidence type="ECO:0000313" key="4">
    <source>
        <dbReference type="EMBL" id="KAA8550403.1"/>
    </source>
</evidence>
<dbReference type="EMBL" id="CM018031">
    <property type="protein sequence ID" value="KAA8550403.1"/>
    <property type="molecule type" value="Genomic_DNA"/>
</dbReference>
<feature type="compositionally biased region" description="Pro residues" evidence="1">
    <location>
        <begin position="26"/>
        <end position="70"/>
    </location>
</feature>
<keyword evidence="2" id="KW-1133">Transmembrane helix</keyword>
<feature type="transmembrane region" description="Helical" evidence="2">
    <location>
        <begin position="116"/>
        <end position="136"/>
    </location>
</feature>
<evidence type="ECO:0000313" key="5">
    <source>
        <dbReference type="Proteomes" id="UP000325577"/>
    </source>
</evidence>
<dbReference type="PANTHER" id="PTHR36721">
    <property type="entry name" value="PROLINE-RICH FAMILY PROTEIN"/>
    <property type="match status" value="1"/>
</dbReference>
<accession>A0A5J5C4S9</accession>
<proteinExistence type="predicted"/>
<keyword evidence="2" id="KW-0812">Transmembrane</keyword>
<evidence type="ECO:0000256" key="1">
    <source>
        <dbReference type="SAM" id="MobiDB-lite"/>
    </source>
</evidence>
<dbReference type="AlphaFoldDB" id="A0A5J5C4S9"/>
<evidence type="ECO:0000256" key="2">
    <source>
        <dbReference type="SAM" id="Phobius"/>
    </source>
</evidence>
<keyword evidence="3" id="KW-0732">Signal</keyword>
<evidence type="ECO:0000256" key="3">
    <source>
        <dbReference type="SAM" id="SignalP"/>
    </source>
</evidence>
<protein>
    <submittedName>
        <fullName evidence="4">Uncharacterized protein</fullName>
    </submittedName>
</protein>
<name>A0A5J5C4S9_9ASTE</name>
<dbReference type="Proteomes" id="UP000325577">
    <property type="component" value="Linkage Group LG0"/>
</dbReference>
<sequence>MARLNVLPSALLLGLLLVEFAVSADPPGPAPQPAGDSPSPPPEGGAPASSPPAPPPSDLAPGSSPTPSPVASPSKSSPAPAPTDASDMSPEKNGVTADVGEESKESSDGLSGGQKVGIVLGVIAGACLVGFGGLLYKKRQQNIQRSQYGYAARREIL</sequence>
<reference evidence="4 5" key="1">
    <citation type="submission" date="2019-09" db="EMBL/GenBank/DDBJ databases">
        <title>A chromosome-level genome assembly of the Chinese tupelo Nyssa sinensis.</title>
        <authorList>
            <person name="Yang X."/>
            <person name="Kang M."/>
            <person name="Yang Y."/>
            <person name="Xiong H."/>
            <person name="Wang M."/>
            <person name="Zhang Z."/>
            <person name="Wang Z."/>
            <person name="Wu H."/>
            <person name="Ma T."/>
            <person name="Liu J."/>
            <person name="Xi Z."/>
        </authorList>
    </citation>
    <scope>NUCLEOTIDE SEQUENCE [LARGE SCALE GENOMIC DNA]</scope>
    <source>
        <strain evidence="4">J267</strain>
        <tissue evidence="4">Leaf</tissue>
    </source>
</reference>
<keyword evidence="5" id="KW-1185">Reference proteome</keyword>
<dbReference type="PANTHER" id="PTHR36721:SF15">
    <property type="entry name" value="EN_SPM-LIKE TRANSPOSON PROTEIN"/>
    <property type="match status" value="1"/>
</dbReference>
<feature type="chain" id="PRO_5023861074" evidence="3">
    <location>
        <begin position="24"/>
        <end position="157"/>
    </location>
</feature>
<feature type="region of interest" description="Disordered" evidence="1">
    <location>
        <begin position="23"/>
        <end position="112"/>
    </location>
</feature>